<gene>
    <name evidence="1" type="ORF">GLOINDRAFT_10529</name>
</gene>
<proteinExistence type="predicted"/>
<protein>
    <submittedName>
        <fullName evidence="1">Uncharacterized protein</fullName>
    </submittedName>
</protein>
<reference evidence="1" key="1">
    <citation type="submission" date="2013-07" db="EMBL/GenBank/DDBJ databases">
        <title>The genome of an arbuscular mycorrhizal fungus provides insights into the evolution of the oldest plant symbiosis.</title>
        <authorList>
            <consortium name="DOE Joint Genome Institute"/>
            <person name="Tisserant E."/>
            <person name="Malbreil M."/>
            <person name="Kuo A."/>
            <person name="Kohler A."/>
            <person name="Symeonidi A."/>
            <person name="Balestrini R."/>
            <person name="Charron P."/>
            <person name="Duensing N."/>
            <person name="Frei-dit-Frey N."/>
            <person name="Gianinazzi-Pearson V."/>
            <person name="Gilbert B."/>
            <person name="Handa Y."/>
            <person name="Hijri M."/>
            <person name="Kaul R."/>
            <person name="Kawaguchi M."/>
            <person name="Krajinski F."/>
            <person name="Lammers P."/>
            <person name="Lapierre D."/>
            <person name="Masclaux F.G."/>
            <person name="Murat C."/>
            <person name="Morin E."/>
            <person name="Ndikumana S."/>
            <person name="Pagni M."/>
            <person name="Petitpierre D."/>
            <person name="Requena N."/>
            <person name="Rosikiewicz P."/>
            <person name="Riley R."/>
            <person name="Saito K."/>
            <person name="San Clemente H."/>
            <person name="Shapiro H."/>
            <person name="van Tuinen D."/>
            <person name="Becard G."/>
            <person name="Bonfante P."/>
            <person name="Paszkowski U."/>
            <person name="Shachar-Hill Y."/>
            <person name="Young J.P."/>
            <person name="Sanders I.R."/>
            <person name="Henrissat B."/>
            <person name="Rensing S.A."/>
            <person name="Grigoriev I.V."/>
            <person name="Corradi N."/>
            <person name="Roux C."/>
            <person name="Martin F."/>
        </authorList>
    </citation>
    <scope>NUCLEOTIDE SEQUENCE</scope>
    <source>
        <strain evidence="1">DAOM 197198</strain>
    </source>
</reference>
<dbReference type="AlphaFoldDB" id="U9SR41"/>
<evidence type="ECO:0000313" key="1">
    <source>
        <dbReference type="EMBL" id="ERZ98443.1"/>
    </source>
</evidence>
<accession>U9SR41</accession>
<organism evidence="1">
    <name type="scientific">Rhizophagus irregularis (strain DAOM 181602 / DAOM 197198 / MUCL 43194)</name>
    <name type="common">Arbuscular mycorrhizal fungus</name>
    <name type="synonym">Glomus intraradices</name>
    <dbReference type="NCBI Taxonomy" id="747089"/>
    <lineage>
        <taxon>Eukaryota</taxon>
        <taxon>Fungi</taxon>
        <taxon>Fungi incertae sedis</taxon>
        <taxon>Mucoromycota</taxon>
        <taxon>Glomeromycotina</taxon>
        <taxon>Glomeromycetes</taxon>
        <taxon>Glomerales</taxon>
        <taxon>Glomeraceae</taxon>
        <taxon>Rhizophagus</taxon>
    </lineage>
</organism>
<dbReference type="EMBL" id="KI298759">
    <property type="protein sequence ID" value="ERZ98443.1"/>
    <property type="molecule type" value="Genomic_DNA"/>
</dbReference>
<name>U9SR41_RHIID</name>
<sequence>MLANDRSFLDGSQIGILKDRGFLNDSWTGPRISFSKWDFKYYETFLTFL</sequence>
<dbReference type="HOGENOM" id="CLU_3143781_0_0_1"/>